<organism evidence="1 2">
    <name type="scientific">Paradesertivirga mongoliensis</name>
    <dbReference type="NCBI Taxonomy" id="2100740"/>
    <lineage>
        <taxon>Bacteria</taxon>
        <taxon>Pseudomonadati</taxon>
        <taxon>Bacteroidota</taxon>
        <taxon>Sphingobacteriia</taxon>
        <taxon>Sphingobacteriales</taxon>
        <taxon>Sphingobacteriaceae</taxon>
        <taxon>Paradesertivirga</taxon>
    </lineage>
</organism>
<evidence type="ECO:0000313" key="1">
    <source>
        <dbReference type="EMBL" id="MFD2164370.1"/>
    </source>
</evidence>
<reference evidence="2" key="1">
    <citation type="journal article" date="2019" name="Int. J. Syst. Evol. Microbiol.">
        <title>The Global Catalogue of Microorganisms (GCM) 10K type strain sequencing project: providing services to taxonomists for standard genome sequencing and annotation.</title>
        <authorList>
            <consortium name="The Broad Institute Genomics Platform"/>
            <consortium name="The Broad Institute Genome Sequencing Center for Infectious Disease"/>
            <person name="Wu L."/>
            <person name="Ma J."/>
        </authorList>
    </citation>
    <scope>NUCLEOTIDE SEQUENCE [LARGE SCALE GENOMIC DNA]</scope>
    <source>
        <strain evidence="2">KCTC 42217</strain>
    </source>
</reference>
<sequence length="525" mass="59688">MRNIIILCTILIFAIAALAAKYFSVLAGRGDNITKVLNYIPADAALVLQFNNDQSFYEIFKDYKPFNAIIGKHRAAEISRLKDLLNTPTLSENTSDTKVFLSFHHGKDSLEFLYSMNLGKELSTENIQEVVSDIPNLTIKALYNDVYALQFSSFKKPLYLLLRQGIAIASFSEDLVKKCIDPQAAHLSNEAVEEIHKISTKNFNSPVNLFINHPVVSPFLKHFALGKAQGNSALLANLKGSSALSMNFKSDAVMFNGISSVDSLELNYLNLFLHQKSAPNTIKKILPENTSTFLAFGLSDVKRFHNDLKAYFKKRNELQKLEEQITSIKTTTGVDLNRDLKPLLDKEFVSVENSYGEAFAIIKVTNGRDVNFKLQLISRQVNEFVSQVNHSHIFYYYFGEPLKKFPRPYFGVADNYLIIANMPGIITNFLSVYESERFLHQTEDFKRHDQLVANQSNIFYFLNVKRSSRLVRTHLKPGYAELLDKEDSELKQFNGLSYQWTSDGGHFFTNFYLSYNPTDSIALNN</sequence>
<name>A0ABW4ZQH6_9SPHI</name>
<proteinExistence type="predicted"/>
<comment type="caution">
    <text evidence="1">The sequence shown here is derived from an EMBL/GenBank/DDBJ whole genome shotgun (WGS) entry which is preliminary data.</text>
</comment>
<dbReference type="Proteomes" id="UP001597387">
    <property type="component" value="Unassembled WGS sequence"/>
</dbReference>
<dbReference type="EMBL" id="JBHUHZ010000004">
    <property type="protein sequence ID" value="MFD2164370.1"/>
    <property type="molecule type" value="Genomic_DNA"/>
</dbReference>
<accession>A0ABW4ZQH6</accession>
<evidence type="ECO:0000313" key="2">
    <source>
        <dbReference type="Proteomes" id="UP001597387"/>
    </source>
</evidence>
<protein>
    <submittedName>
        <fullName evidence="1">DUF3352 domain-containing protein</fullName>
    </submittedName>
</protein>
<dbReference type="RefSeq" id="WP_255901685.1">
    <property type="nucleotide sequence ID" value="NZ_JAFMZO010000002.1"/>
</dbReference>
<gene>
    <name evidence="1" type="ORF">ACFSJU_18330</name>
</gene>
<keyword evidence="2" id="KW-1185">Reference proteome</keyword>